<accession>A0A9N9DZ42</accession>
<dbReference type="InterPro" id="IPR029058">
    <property type="entry name" value="AB_hydrolase_fold"/>
</dbReference>
<dbReference type="OrthoDB" id="2338663at2759"/>
<comment type="caution">
    <text evidence="3">The sequence shown here is derived from an EMBL/GenBank/DDBJ whole genome shotgun (WGS) entry which is preliminary data.</text>
</comment>
<sequence length="563" mass="63779">MANTVRRIYWTLVFVVSLIPLLGAFYGSRNESPYIHWLGCIGFISVLTLGLCFFVSFHLCRCCAPFVIGILSGTSRSLSPIVKYLNKTRFLGPLLSWCIRSIFFFWFIVLIVSDVLIRKILSRTAGVHESTGCHFSPIGASNKNFQPLGLFDDLEDVEETNKSKVHEIYHGNYNQKVSLSLAMASKLAYEDVPIIRHELEKSGYDMKTFKPIAYKNICGYIVEKKLEKYDVIIVVFRGSNPLNVQNFLTDIRSLLVPIKSPTRGCMGLVHEGFYEALGEHVDDSIRGSGSQAIIELYNTSLVKTLETTISALKTLLYFVFKSVIAHIQDPIDHRYLGEEERHFSAYAQASNWIMKLCNGCNENNTDNYLFKDNIREQRVFKTTKKKLFVTGHSLGGGLATAKLLQHDNSLSNILSGVYTYGQPNVGDIQFAESFGPELSKKMFHHTYNNDCVPRIPPWKPYCSPPGNLVYIDSSYSIYIYPPDPITSMPVLIRGISFVHLSGLLNLNVIRRMMNESWLRILFRIVFPFFVNDHFPGDYAVALRDGTVERVIREMNGIGGIEES</sequence>
<proteinExistence type="predicted"/>
<keyword evidence="1" id="KW-1133">Transmembrane helix</keyword>
<dbReference type="GO" id="GO:0006629">
    <property type="term" value="P:lipid metabolic process"/>
    <property type="evidence" value="ECO:0007669"/>
    <property type="project" value="InterPro"/>
</dbReference>
<dbReference type="PANTHER" id="PTHR46086">
    <property type="entry name" value="ALPHA/BETA-HYDROLASES SUPERFAMILY PROTEIN"/>
    <property type="match status" value="1"/>
</dbReference>
<dbReference type="Gene3D" id="3.40.50.1820">
    <property type="entry name" value="alpha/beta hydrolase"/>
    <property type="match status" value="1"/>
</dbReference>
<dbReference type="Pfam" id="PF01764">
    <property type="entry name" value="Lipase_3"/>
    <property type="match status" value="1"/>
</dbReference>
<dbReference type="PANTHER" id="PTHR46086:SF3">
    <property type="entry name" value="TRIACYLGLYCEROL LIPASE OBL1"/>
    <property type="match status" value="1"/>
</dbReference>
<dbReference type="EMBL" id="CAJVPV010011178">
    <property type="protein sequence ID" value="CAG8658654.1"/>
    <property type="molecule type" value="Genomic_DNA"/>
</dbReference>
<dbReference type="InterPro" id="IPR002921">
    <property type="entry name" value="Fungal_lipase-type"/>
</dbReference>
<dbReference type="GO" id="GO:0004806">
    <property type="term" value="F:triacylglycerol lipase activity"/>
    <property type="evidence" value="ECO:0007669"/>
    <property type="project" value="InterPro"/>
</dbReference>
<organism evidence="3 4">
    <name type="scientific">Acaulospora morrowiae</name>
    <dbReference type="NCBI Taxonomy" id="94023"/>
    <lineage>
        <taxon>Eukaryota</taxon>
        <taxon>Fungi</taxon>
        <taxon>Fungi incertae sedis</taxon>
        <taxon>Mucoromycota</taxon>
        <taxon>Glomeromycotina</taxon>
        <taxon>Glomeromycetes</taxon>
        <taxon>Diversisporales</taxon>
        <taxon>Acaulosporaceae</taxon>
        <taxon>Acaulospora</taxon>
    </lineage>
</organism>
<protein>
    <submittedName>
        <fullName evidence="3">5532_t:CDS:1</fullName>
    </submittedName>
</protein>
<evidence type="ECO:0000313" key="4">
    <source>
        <dbReference type="Proteomes" id="UP000789342"/>
    </source>
</evidence>
<keyword evidence="1" id="KW-0812">Transmembrane</keyword>
<feature type="domain" description="Fungal lipase-type" evidence="2">
    <location>
        <begin position="372"/>
        <end position="458"/>
    </location>
</feature>
<evidence type="ECO:0000259" key="2">
    <source>
        <dbReference type="Pfam" id="PF01764"/>
    </source>
</evidence>
<dbReference type="SUPFAM" id="SSF53474">
    <property type="entry name" value="alpha/beta-Hydrolases"/>
    <property type="match status" value="1"/>
</dbReference>
<feature type="transmembrane region" description="Helical" evidence="1">
    <location>
        <begin position="94"/>
        <end position="117"/>
    </location>
</feature>
<dbReference type="AlphaFoldDB" id="A0A9N9DZ42"/>
<feature type="transmembrane region" description="Helical" evidence="1">
    <location>
        <begin position="7"/>
        <end position="28"/>
    </location>
</feature>
<evidence type="ECO:0000313" key="3">
    <source>
        <dbReference type="EMBL" id="CAG8658654.1"/>
    </source>
</evidence>
<gene>
    <name evidence="3" type="ORF">AMORRO_LOCUS10305</name>
</gene>
<dbReference type="CDD" id="cd00519">
    <property type="entry name" value="Lipase_3"/>
    <property type="match status" value="1"/>
</dbReference>
<feature type="transmembrane region" description="Helical" evidence="1">
    <location>
        <begin position="34"/>
        <end position="55"/>
    </location>
</feature>
<keyword evidence="1" id="KW-0472">Membrane</keyword>
<dbReference type="InterPro" id="IPR044819">
    <property type="entry name" value="OBL-like"/>
</dbReference>
<keyword evidence="4" id="KW-1185">Reference proteome</keyword>
<reference evidence="3" key="1">
    <citation type="submission" date="2021-06" db="EMBL/GenBank/DDBJ databases">
        <authorList>
            <person name="Kallberg Y."/>
            <person name="Tangrot J."/>
            <person name="Rosling A."/>
        </authorList>
    </citation>
    <scope>NUCLEOTIDE SEQUENCE</scope>
    <source>
        <strain evidence="3">CL551</strain>
    </source>
</reference>
<name>A0A9N9DZ42_9GLOM</name>
<evidence type="ECO:0000256" key="1">
    <source>
        <dbReference type="SAM" id="Phobius"/>
    </source>
</evidence>
<dbReference type="Proteomes" id="UP000789342">
    <property type="component" value="Unassembled WGS sequence"/>
</dbReference>